<dbReference type="SUPFAM" id="SSF52833">
    <property type="entry name" value="Thioredoxin-like"/>
    <property type="match status" value="1"/>
</dbReference>
<proteinExistence type="predicted"/>
<dbReference type="PROSITE" id="PS51257">
    <property type="entry name" value="PROKAR_LIPOPROTEIN"/>
    <property type="match status" value="1"/>
</dbReference>
<dbReference type="InterPro" id="IPR050553">
    <property type="entry name" value="Thioredoxin_ResA/DsbE_sf"/>
</dbReference>
<evidence type="ECO:0000256" key="1">
    <source>
        <dbReference type="SAM" id="SignalP"/>
    </source>
</evidence>
<accession>A0ABS7BT78</accession>
<dbReference type="PANTHER" id="PTHR42852">
    <property type="entry name" value="THIOL:DISULFIDE INTERCHANGE PROTEIN DSBE"/>
    <property type="match status" value="1"/>
</dbReference>
<protein>
    <submittedName>
        <fullName evidence="3">Redoxin domain-containing protein</fullName>
    </submittedName>
</protein>
<evidence type="ECO:0000313" key="4">
    <source>
        <dbReference type="Proteomes" id="UP000759103"/>
    </source>
</evidence>
<dbReference type="InterPro" id="IPR041017">
    <property type="entry name" value="Thioredoxin_10"/>
</dbReference>
<dbReference type="PROSITE" id="PS51352">
    <property type="entry name" value="THIOREDOXIN_2"/>
    <property type="match status" value="1"/>
</dbReference>
<dbReference type="Gene3D" id="3.40.30.10">
    <property type="entry name" value="Glutaredoxin"/>
    <property type="match status" value="1"/>
</dbReference>
<dbReference type="Pfam" id="PF00578">
    <property type="entry name" value="AhpC-TSA"/>
    <property type="match status" value="1"/>
</dbReference>
<feature type="domain" description="Thioredoxin" evidence="2">
    <location>
        <begin position="27"/>
        <end position="193"/>
    </location>
</feature>
<gene>
    <name evidence="3" type="ORF">KZ820_18700</name>
</gene>
<comment type="caution">
    <text evidence="3">The sequence shown here is derived from an EMBL/GenBank/DDBJ whole genome shotgun (WGS) entry which is preliminary data.</text>
</comment>
<dbReference type="EMBL" id="JAHXZN010000009">
    <property type="protein sequence ID" value="MBW6532778.1"/>
    <property type="molecule type" value="Genomic_DNA"/>
</dbReference>
<dbReference type="Proteomes" id="UP000759103">
    <property type="component" value="Unassembled WGS sequence"/>
</dbReference>
<dbReference type="Pfam" id="PF17991">
    <property type="entry name" value="Thioredoxin_10"/>
    <property type="match status" value="1"/>
</dbReference>
<dbReference type="InterPro" id="IPR013766">
    <property type="entry name" value="Thioredoxin_domain"/>
</dbReference>
<feature type="signal peptide" evidence="1">
    <location>
        <begin position="1"/>
        <end position="22"/>
    </location>
</feature>
<feature type="chain" id="PRO_5047054478" evidence="1">
    <location>
        <begin position="23"/>
        <end position="369"/>
    </location>
</feature>
<evidence type="ECO:0000313" key="3">
    <source>
        <dbReference type="EMBL" id="MBW6532778.1"/>
    </source>
</evidence>
<organism evidence="3 4">
    <name type="scientific">Sphingomonas citri</name>
    <dbReference type="NCBI Taxonomy" id="2862499"/>
    <lineage>
        <taxon>Bacteria</taxon>
        <taxon>Pseudomonadati</taxon>
        <taxon>Pseudomonadota</taxon>
        <taxon>Alphaproteobacteria</taxon>
        <taxon>Sphingomonadales</taxon>
        <taxon>Sphingomonadaceae</taxon>
        <taxon>Sphingomonas</taxon>
    </lineage>
</organism>
<dbReference type="Gene3D" id="2.60.120.260">
    <property type="entry name" value="Galactose-binding domain-like"/>
    <property type="match status" value="1"/>
</dbReference>
<dbReference type="InterPro" id="IPR000866">
    <property type="entry name" value="AhpC/TSA"/>
</dbReference>
<dbReference type="PANTHER" id="PTHR42852:SF13">
    <property type="entry name" value="PROTEIN DIPZ"/>
    <property type="match status" value="1"/>
</dbReference>
<dbReference type="InterPro" id="IPR036249">
    <property type="entry name" value="Thioredoxin-like_sf"/>
</dbReference>
<name>A0ABS7BT78_9SPHN</name>
<keyword evidence="4" id="KW-1185">Reference proteome</keyword>
<sequence length="369" mass="39720">MLKLRPIILAAVAALAAGATTAACFGDAFGLAAPELTALPSIAPAPAGTSSKPLAALSSASPWLVEVPGGADALRGKVVVVNFWTYSCINSLRALPALRAWEERYRSKGLVVVGVHAPEFNFEKDPARVRTALSDLDVKYPIVQDNRYATWQRFGNEGWPGFYFIDAKGDVRGYRLGEGHYDEAEQLIRKLLTEAGQDVTGIKALPAVGAGIEAEADWKDLRSPESYLGYAKADNFQSDGGLVRDISSQYRPAASLSLNQWDLSGSWKVGSEYAALAGPDGKIRYRFHGRDLHLVLGGASQASPIRFRVLVDGAPPGSNHGTDIDAAGWGEIKEDRLYQLVRQAGGVVDRTVTIEFSRPGVHAYVFTFG</sequence>
<reference evidence="3 4" key="1">
    <citation type="submission" date="2021-07" db="EMBL/GenBank/DDBJ databases">
        <title>Sphingomonas sp.</title>
        <authorList>
            <person name="Feng G."/>
            <person name="Li J."/>
            <person name="Pan M."/>
        </authorList>
    </citation>
    <scope>NUCLEOTIDE SEQUENCE [LARGE SCALE GENOMIC DNA]</scope>
    <source>
        <strain evidence="3 4">RRHST34</strain>
    </source>
</reference>
<evidence type="ECO:0000259" key="2">
    <source>
        <dbReference type="PROSITE" id="PS51352"/>
    </source>
</evidence>
<dbReference type="RefSeq" id="WP_219750353.1">
    <property type="nucleotide sequence ID" value="NZ_JAHXZN010000009.1"/>
</dbReference>
<keyword evidence="1" id="KW-0732">Signal</keyword>